<evidence type="ECO:0000313" key="8">
    <source>
        <dbReference type="Proteomes" id="UP000292685"/>
    </source>
</evidence>
<dbReference type="Pfam" id="PF07732">
    <property type="entry name" value="Cu-oxidase_3"/>
    <property type="match status" value="1"/>
</dbReference>
<dbReference type="SUPFAM" id="SSF49503">
    <property type="entry name" value="Cupredoxins"/>
    <property type="match status" value="3"/>
</dbReference>
<dbReference type="CDD" id="cd04232">
    <property type="entry name" value="CuRO_1_CueO_FtsP"/>
    <property type="match status" value="1"/>
</dbReference>
<dbReference type="OrthoDB" id="345021at2"/>
<dbReference type="Proteomes" id="UP000292685">
    <property type="component" value="Unassembled WGS sequence"/>
</dbReference>
<evidence type="ECO:0000256" key="2">
    <source>
        <dbReference type="ARBA" id="ARBA00022723"/>
    </source>
</evidence>
<dbReference type="InterPro" id="IPR011706">
    <property type="entry name" value="Cu-oxidase_C"/>
</dbReference>
<dbReference type="Pfam" id="PF07731">
    <property type="entry name" value="Cu-oxidase_2"/>
    <property type="match status" value="1"/>
</dbReference>
<dbReference type="PANTHER" id="PTHR48267">
    <property type="entry name" value="CUPREDOXIN SUPERFAMILY PROTEIN"/>
    <property type="match status" value="1"/>
</dbReference>
<evidence type="ECO:0000259" key="5">
    <source>
        <dbReference type="Pfam" id="PF07731"/>
    </source>
</evidence>
<evidence type="ECO:0000259" key="4">
    <source>
        <dbReference type="Pfam" id="PF00394"/>
    </source>
</evidence>
<dbReference type="InterPro" id="IPR001117">
    <property type="entry name" value="Cu-oxidase_2nd"/>
</dbReference>
<keyword evidence="8" id="KW-1185">Reference proteome</keyword>
<dbReference type="CDD" id="cd13890">
    <property type="entry name" value="CuRO_3_CueO_FtsP"/>
    <property type="match status" value="1"/>
</dbReference>
<dbReference type="GO" id="GO:0005507">
    <property type="term" value="F:copper ion binding"/>
    <property type="evidence" value="ECO:0007669"/>
    <property type="project" value="InterPro"/>
</dbReference>
<comment type="similarity">
    <text evidence="1">Belongs to the multicopper oxidase family.</text>
</comment>
<reference evidence="7 8" key="1">
    <citation type="submission" date="2019-02" db="EMBL/GenBank/DDBJ databases">
        <title>Sequencing the genomes of 1000 actinobacteria strains.</title>
        <authorList>
            <person name="Klenk H.-P."/>
        </authorList>
    </citation>
    <scope>NUCLEOTIDE SEQUENCE [LARGE SCALE GENOMIC DNA]</scope>
    <source>
        <strain evidence="7 8">DSM 17364</strain>
    </source>
</reference>
<accession>A0A4Q8AF46</accession>
<keyword evidence="2" id="KW-0479">Metal-binding</keyword>
<organism evidence="7 8">
    <name type="scientific">Zhihengliuella halotolerans</name>
    <dbReference type="NCBI Taxonomy" id="370736"/>
    <lineage>
        <taxon>Bacteria</taxon>
        <taxon>Bacillati</taxon>
        <taxon>Actinomycetota</taxon>
        <taxon>Actinomycetes</taxon>
        <taxon>Micrococcales</taxon>
        <taxon>Micrococcaceae</taxon>
        <taxon>Zhihengliuella</taxon>
    </lineage>
</organism>
<evidence type="ECO:0000256" key="3">
    <source>
        <dbReference type="ARBA" id="ARBA00023002"/>
    </source>
</evidence>
<dbReference type="Gene3D" id="2.60.40.420">
    <property type="entry name" value="Cupredoxins - blue copper proteins"/>
    <property type="match status" value="3"/>
</dbReference>
<feature type="domain" description="Plastocyanin-like" evidence="5">
    <location>
        <begin position="378"/>
        <end position="487"/>
    </location>
</feature>
<dbReference type="GO" id="GO:0016491">
    <property type="term" value="F:oxidoreductase activity"/>
    <property type="evidence" value="ECO:0007669"/>
    <property type="project" value="UniProtKB-KW"/>
</dbReference>
<dbReference type="InterPro" id="IPR011707">
    <property type="entry name" value="Cu-oxidase-like_N"/>
</dbReference>
<gene>
    <name evidence="7" type="ORF">EV380_2525</name>
</gene>
<comment type="caution">
    <text evidence="7">The sequence shown here is derived from an EMBL/GenBank/DDBJ whole genome shotgun (WGS) entry which is preliminary data.</text>
</comment>
<dbReference type="AlphaFoldDB" id="A0A4Q8AF46"/>
<dbReference type="InterPro" id="IPR002355">
    <property type="entry name" value="Cu_oxidase_Cu_BS"/>
</dbReference>
<evidence type="ECO:0000313" key="7">
    <source>
        <dbReference type="EMBL" id="RZU62920.1"/>
    </source>
</evidence>
<feature type="domain" description="Plastocyanin-like" evidence="6">
    <location>
        <begin position="84"/>
        <end position="185"/>
    </location>
</feature>
<sequence>METVSDFRRPSRRAVVGGFTSLGLLALTGTLAACGRQNEIQLAAAPATSLPIPPVADSRVEDGIRVFELEARTGTLDLVPGFPTTSAGFNGPYLGPTLRAERGEHVRVKITNSLDEVTSVHWHGMHLPPEMDGGPHQPVAAGSTWEPEWLIDQPAATLWYHPHPHGETQRHVNLGLAGMFIVDDADAPEGLPSDYGVDDVPVIVQDKMVGDEGDFLLDSSGNEVGTLGKTLLVNGVRNAQLEVASRRIRLRLLNAAPARTFNFTFADSREFALIASDGGLLTAPVPLTSIRLSPAERAEIVVDIEPGERVMLRSAGVELGAVAVPAAFGGDDEFDVLELRAAGELAPSSSVPETLASIERLREDDAVGLREFRLADRKINSKDMDMGRVDEIVRVGTTEVWEVRNTNPYPHNFHVHDVQFQVLAIDGEEPPPELGGWKDTIYLEPRRVYRIILRFGDYTSSSVPYMYHCHLLLHEDEGMMGQFVVLEKGEAAPLRISMDHDH</sequence>
<feature type="domain" description="Plastocyanin-like" evidence="4">
    <location>
        <begin position="238"/>
        <end position="304"/>
    </location>
</feature>
<proteinExistence type="inferred from homology"/>
<dbReference type="InterPro" id="IPR008972">
    <property type="entry name" value="Cupredoxin"/>
</dbReference>
<protein>
    <submittedName>
        <fullName evidence="7">FtsP/CotA-like multicopper oxidase with cupredoxin domain</fullName>
    </submittedName>
</protein>
<dbReference type="EMBL" id="SHLA01000001">
    <property type="protein sequence ID" value="RZU62920.1"/>
    <property type="molecule type" value="Genomic_DNA"/>
</dbReference>
<keyword evidence="3" id="KW-0560">Oxidoreductase</keyword>
<name>A0A4Q8AF46_9MICC</name>
<dbReference type="CDD" id="cd13867">
    <property type="entry name" value="CuRO_2_CueO_FtsP"/>
    <property type="match status" value="1"/>
</dbReference>
<evidence type="ECO:0000259" key="6">
    <source>
        <dbReference type="Pfam" id="PF07732"/>
    </source>
</evidence>
<dbReference type="PANTHER" id="PTHR48267:SF1">
    <property type="entry name" value="BILIRUBIN OXIDASE"/>
    <property type="match status" value="1"/>
</dbReference>
<dbReference type="InterPro" id="IPR045087">
    <property type="entry name" value="Cu-oxidase_fam"/>
</dbReference>
<evidence type="ECO:0000256" key="1">
    <source>
        <dbReference type="ARBA" id="ARBA00010609"/>
    </source>
</evidence>
<dbReference type="Pfam" id="PF00394">
    <property type="entry name" value="Cu-oxidase"/>
    <property type="match status" value="1"/>
</dbReference>
<dbReference type="PROSITE" id="PS00080">
    <property type="entry name" value="MULTICOPPER_OXIDASE2"/>
    <property type="match status" value="1"/>
</dbReference>